<feature type="transmembrane region" description="Helical" evidence="6">
    <location>
        <begin position="97"/>
        <end position="117"/>
    </location>
</feature>
<feature type="region of interest" description="Disordered" evidence="5">
    <location>
        <begin position="1"/>
        <end position="20"/>
    </location>
</feature>
<dbReference type="InterPro" id="IPR007829">
    <property type="entry name" value="TM2"/>
</dbReference>
<keyword evidence="4 6" id="KW-0472">Membrane</keyword>
<sequence>MNSQDHGHNEHGYNKYSAYDNDGLPKQDYSKYSNNSGYSFDTTNNAGSYAGDYSAHDAGQYSPAQHNNYGYQGQGMQQNIQYGDPQLPYPGYKQKSMLLSALLAFFLGTLGVHNFYLGNKQKGIIQLVMLVMGYATAIILIGIPVLLALHLWVFVEFILILTRRGGYGTDNNGVPLD</sequence>
<evidence type="ECO:0000313" key="9">
    <source>
        <dbReference type="Proteomes" id="UP001224412"/>
    </source>
</evidence>
<dbReference type="AlphaFoldDB" id="A0AAP4F609"/>
<evidence type="ECO:0000313" key="8">
    <source>
        <dbReference type="EMBL" id="MDK4307859.1"/>
    </source>
</evidence>
<reference evidence="8" key="1">
    <citation type="submission" date="2023-05" db="EMBL/GenBank/DDBJ databases">
        <title>Metabolic capabilities are highly conserved among human nasal-associated Corynebacterium species in pangenomic analyses.</title>
        <authorList>
            <person name="Tran T.H."/>
            <person name="Roberts A.Q."/>
            <person name="Escapa I.F."/>
            <person name="Gao W."/>
            <person name="Conlan S."/>
            <person name="Kong H."/>
            <person name="Segre J.A."/>
            <person name="Kelly M.S."/>
            <person name="Lemon K.P."/>
        </authorList>
    </citation>
    <scope>NUCLEOTIDE SEQUENCE</scope>
    <source>
        <strain evidence="8">KPL2773</strain>
    </source>
</reference>
<evidence type="ECO:0000256" key="4">
    <source>
        <dbReference type="ARBA" id="ARBA00023136"/>
    </source>
</evidence>
<name>A0AAP4F609_9CORY</name>
<evidence type="ECO:0000256" key="3">
    <source>
        <dbReference type="ARBA" id="ARBA00022989"/>
    </source>
</evidence>
<comment type="caution">
    <text evidence="8">The sequence shown here is derived from an EMBL/GenBank/DDBJ whole genome shotgun (WGS) entry which is preliminary data.</text>
</comment>
<feature type="transmembrane region" description="Helical" evidence="6">
    <location>
        <begin position="123"/>
        <end position="155"/>
    </location>
</feature>
<dbReference type="Pfam" id="PF05154">
    <property type="entry name" value="TM2"/>
    <property type="match status" value="1"/>
</dbReference>
<organism evidence="8 9">
    <name type="scientific">Corynebacterium pseudodiphtheriticum</name>
    <dbReference type="NCBI Taxonomy" id="37637"/>
    <lineage>
        <taxon>Bacteria</taxon>
        <taxon>Bacillati</taxon>
        <taxon>Actinomycetota</taxon>
        <taxon>Actinomycetes</taxon>
        <taxon>Mycobacteriales</taxon>
        <taxon>Corynebacteriaceae</taxon>
        <taxon>Corynebacterium</taxon>
    </lineage>
</organism>
<accession>A0AAP4F609</accession>
<keyword evidence="2 6" id="KW-0812">Transmembrane</keyword>
<evidence type="ECO:0000256" key="1">
    <source>
        <dbReference type="ARBA" id="ARBA00004141"/>
    </source>
</evidence>
<keyword evidence="3 6" id="KW-1133">Transmembrane helix</keyword>
<dbReference type="GO" id="GO:0016020">
    <property type="term" value="C:membrane"/>
    <property type="evidence" value="ECO:0007669"/>
    <property type="project" value="UniProtKB-SubCell"/>
</dbReference>
<dbReference type="RefSeq" id="WP_284587074.1">
    <property type="nucleotide sequence ID" value="NZ_JASNVH010000019.1"/>
</dbReference>
<dbReference type="Proteomes" id="UP001224412">
    <property type="component" value="Unassembled WGS sequence"/>
</dbReference>
<comment type="subcellular location">
    <subcellularLocation>
        <location evidence="1">Membrane</location>
        <topology evidence="1">Multi-pass membrane protein</topology>
    </subcellularLocation>
</comment>
<dbReference type="EMBL" id="JASNVH010000019">
    <property type="protein sequence ID" value="MDK4307859.1"/>
    <property type="molecule type" value="Genomic_DNA"/>
</dbReference>
<evidence type="ECO:0000259" key="7">
    <source>
        <dbReference type="Pfam" id="PF05154"/>
    </source>
</evidence>
<proteinExistence type="predicted"/>
<evidence type="ECO:0000256" key="2">
    <source>
        <dbReference type="ARBA" id="ARBA00022692"/>
    </source>
</evidence>
<feature type="domain" description="TM2" evidence="7">
    <location>
        <begin position="94"/>
        <end position="143"/>
    </location>
</feature>
<gene>
    <name evidence="8" type="ORF">QPX42_09965</name>
</gene>
<protein>
    <submittedName>
        <fullName evidence="8">TM2 domain-containing protein</fullName>
    </submittedName>
</protein>
<evidence type="ECO:0000256" key="6">
    <source>
        <dbReference type="SAM" id="Phobius"/>
    </source>
</evidence>
<feature type="compositionally biased region" description="Basic and acidic residues" evidence="5">
    <location>
        <begin position="1"/>
        <end position="13"/>
    </location>
</feature>
<evidence type="ECO:0000256" key="5">
    <source>
        <dbReference type="SAM" id="MobiDB-lite"/>
    </source>
</evidence>